<organism evidence="2 3">
    <name type="scientific">Anaerocolumna chitinilytica</name>
    <dbReference type="NCBI Taxonomy" id="1727145"/>
    <lineage>
        <taxon>Bacteria</taxon>
        <taxon>Bacillati</taxon>
        <taxon>Bacillota</taxon>
        <taxon>Clostridia</taxon>
        <taxon>Lachnospirales</taxon>
        <taxon>Lachnospiraceae</taxon>
        <taxon>Anaerocolumna</taxon>
    </lineage>
</organism>
<reference evidence="2 3" key="2">
    <citation type="submission" date="2020-08" db="EMBL/GenBank/DDBJ databases">
        <authorList>
            <person name="Ueki A."/>
            <person name="Tonouchi A."/>
        </authorList>
    </citation>
    <scope>NUCLEOTIDE SEQUENCE [LARGE SCALE GENOMIC DNA]</scope>
    <source>
        <strain evidence="2 3">CTTW</strain>
    </source>
</reference>
<dbReference type="EMBL" id="AP023368">
    <property type="protein sequence ID" value="BCK01433.1"/>
    <property type="molecule type" value="Genomic_DNA"/>
</dbReference>
<evidence type="ECO:0008006" key="4">
    <source>
        <dbReference type="Google" id="ProtNLM"/>
    </source>
</evidence>
<keyword evidence="1" id="KW-0175">Coiled coil</keyword>
<dbReference type="KEGG" id="acht:bsdcttw_44730"/>
<dbReference type="AlphaFoldDB" id="A0A7M3SA15"/>
<dbReference type="Pfam" id="PF14284">
    <property type="entry name" value="PcfJ"/>
    <property type="match status" value="1"/>
</dbReference>
<dbReference type="Proteomes" id="UP000515703">
    <property type="component" value="Chromosome"/>
</dbReference>
<evidence type="ECO:0000313" key="2">
    <source>
        <dbReference type="EMBL" id="BCK01433.1"/>
    </source>
</evidence>
<sequence length="667" mass="79705">MKKAELLKTEPLNANEEMFEIAKREPELIKSYNRTEKHYEYYWFMKAKVVKVNSGEILKIALFARKDLQEDDTEARYQIFLSKAENKFMTYDTYEEKWKTARIYNLTNPEYSYVYRVGKWYDRGADRTVINYLDNAKKTPFEAVKYFQDGISGENLRRQHKKITDKIDAAMELIPELPKDFSAWMDNTAMMHSRYIYYNYSRNVKVGYCTHCGKMVSIKNPKHNKQGVCSSCKSKITFKAIKKTAVVRDKGYASIFQKTKEGYCLRYFEVYKSYDDYMKPETRVYETVRAMYDKNFNNDETYDYKEFKNTGVVRWCVWENGYYNYYGWQGKSVCIHRTTLYDKNLQTIFKGTKYQYSCIDKFARGLKGDRFYPGEYLTQYIERPYIEYLVKLKLFRLVQDIIRNYSDTKFNRNGKRIHEVLEVTKEQVKDLIRMNATLEELRTIQEANKAGVKLTTDQVKWITENRAKVLIKYMTTFTPHKIIKYIKSQDEKASKILSEYDDYLDYSIKLGTIMNDFAFFPKHLKEAHDKVAAEWQQELERIRNMKDEARNELMNTLAESHVKEYAMKDKHFTIRIPWTCKEIRDEGTKLHHCVGTYIDKVLRKECVILFIRKLDDIDTPFYTMEVQENKIIQVKGKNNCSMTPEVEKFVEKFKQKKLYQCMEKEAV</sequence>
<reference evidence="2 3" key="1">
    <citation type="submission" date="2020-08" db="EMBL/GenBank/DDBJ databases">
        <title>Draft genome sequencing of an Anaerocolumna strain isolated from anoxic soil subjected to BSD treatment.</title>
        <authorList>
            <person name="Uek A."/>
            <person name="Tonouchi A."/>
        </authorList>
    </citation>
    <scope>NUCLEOTIDE SEQUENCE [LARGE SCALE GENOMIC DNA]</scope>
    <source>
        <strain evidence="2 3">CTTW</strain>
    </source>
</reference>
<proteinExistence type="predicted"/>
<name>A0A7M3SA15_9FIRM</name>
<feature type="coiled-coil region" evidence="1">
    <location>
        <begin position="525"/>
        <end position="559"/>
    </location>
</feature>
<gene>
    <name evidence="2" type="ORF">bsdcttw_44730</name>
</gene>
<evidence type="ECO:0000313" key="3">
    <source>
        <dbReference type="Proteomes" id="UP000515703"/>
    </source>
</evidence>
<keyword evidence="3" id="KW-1185">Reference proteome</keyword>
<accession>A0A7M3SA15</accession>
<dbReference type="InterPro" id="IPR025586">
    <property type="entry name" value="PcfJ"/>
</dbReference>
<evidence type="ECO:0000256" key="1">
    <source>
        <dbReference type="SAM" id="Coils"/>
    </source>
</evidence>
<protein>
    <recommendedName>
        <fullName evidence="4">PcfJ-like protein</fullName>
    </recommendedName>
</protein>
<dbReference type="RefSeq" id="WP_185256998.1">
    <property type="nucleotide sequence ID" value="NZ_AP023368.1"/>
</dbReference>